<feature type="binding site" evidence="10">
    <location>
        <position position="109"/>
    </location>
    <ligand>
        <name>substrate</name>
    </ligand>
</feature>
<dbReference type="CDD" id="cd03143">
    <property type="entry name" value="A4_beta-galactosidase_middle_domain"/>
    <property type="match status" value="1"/>
</dbReference>
<protein>
    <recommendedName>
        <fullName evidence="3 8">Beta-galactosidase</fullName>
        <shortName evidence="8">Beta-gal</shortName>
        <ecNumber evidence="3 8">3.2.1.23</ecNumber>
    </recommendedName>
</protein>
<dbReference type="PIRSF" id="PIRSF001084">
    <property type="entry name" value="B-galactosidase"/>
    <property type="match status" value="1"/>
</dbReference>
<dbReference type="SUPFAM" id="SSF52317">
    <property type="entry name" value="Class I glutamine amidotransferase-like"/>
    <property type="match status" value="1"/>
</dbReference>
<dbReference type="Gene3D" id="3.20.20.80">
    <property type="entry name" value="Glycosidases"/>
    <property type="match status" value="1"/>
</dbReference>
<dbReference type="GO" id="GO:0005975">
    <property type="term" value="P:carbohydrate metabolic process"/>
    <property type="evidence" value="ECO:0007669"/>
    <property type="project" value="InterPro"/>
</dbReference>
<gene>
    <name evidence="13" type="ORF">D2E25_1454</name>
</gene>
<organism evidence="13 14">
    <name type="scientific">Bifidobacterium goeldii</name>
    <dbReference type="NCBI Taxonomy" id="2306975"/>
    <lineage>
        <taxon>Bacteria</taxon>
        <taxon>Bacillati</taxon>
        <taxon>Actinomycetota</taxon>
        <taxon>Actinomycetes</taxon>
        <taxon>Bifidobacteriales</taxon>
        <taxon>Bifidobacteriaceae</taxon>
        <taxon>Bifidobacterium</taxon>
    </lineage>
</organism>
<name>A0A430FJ20_9BIFI</name>
<evidence type="ECO:0000313" key="13">
    <source>
        <dbReference type="EMBL" id="RSX52883.1"/>
    </source>
</evidence>
<dbReference type="EC" id="3.2.1.23" evidence="3 8"/>
<evidence type="ECO:0000256" key="1">
    <source>
        <dbReference type="ARBA" id="ARBA00001412"/>
    </source>
</evidence>
<comment type="catalytic activity">
    <reaction evidence="1 8">
        <text>Hydrolysis of terminal non-reducing beta-D-galactose residues in beta-D-galactosides.</text>
        <dbReference type="EC" id="3.2.1.23"/>
    </reaction>
</comment>
<dbReference type="PANTHER" id="PTHR36447:SF2">
    <property type="entry name" value="BETA-GALACTOSIDASE YESZ"/>
    <property type="match status" value="1"/>
</dbReference>
<evidence type="ECO:0000256" key="8">
    <source>
        <dbReference type="PIRNR" id="PIRNR001084"/>
    </source>
</evidence>
<proteinExistence type="inferred from homology"/>
<reference evidence="13 14" key="1">
    <citation type="submission" date="2018-09" db="EMBL/GenBank/DDBJ databases">
        <title>Characterization of the phylogenetic diversity of five novel species belonging to the genus Bifidobacterium.</title>
        <authorList>
            <person name="Lugli G.A."/>
            <person name="Duranti S."/>
            <person name="Milani C."/>
        </authorList>
    </citation>
    <scope>NUCLEOTIDE SEQUENCE [LARGE SCALE GENOMIC DNA]</scope>
    <source>
        <strain evidence="13 14">2034B</strain>
    </source>
</reference>
<dbReference type="InterPro" id="IPR013529">
    <property type="entry name" value="Glyco_hydro_42_N"/>
</dbReference>
<evidence type="ECO:0000256" key="10">
    <source>
        <dbReference type="PIRSR" id="PIRSR001084-2"/>
    </source>
</evidence>
<keyword evidence="5 8" id="KW-0378">Hydrolase</keyword>
<dbReference type="Proteomes" id="UP000287533">
    <property type="component" value="Unassembled WGS sequence"/>
</dbReference>
<dbReference type="InterPro" id="IPR017853">
    <property type="entry name" value="GH"/>
</dbReference>
<feature type="binding site" evidence="10">
    <location>
        <position position="318"/>
    </location>
    <ligand>
        <name>substrate</name>
    </ligand>
</feature>
<evidence type="ECO:0000259" key="12">
    <source>
        <dbReference type="Pfam" id="PF08532"/>
    </source>
</evidence>
<accession>A0A430FJ20</accession>
<dbReference type="PANTHER" id="PTHR36447">
    <property type="entry name" value="BETA-GALACTOSIDASE GANA"/>
    <property type="match status" value="1"/>
</dbReference>
<feature type="active site" description="Nucleophile" evidence="9">
    <location>
        <position position="309"/>
    </location>
</feature>
<dbReference type="Pfam" id="PF02449">
    <property type="entry name" value="Glyco_hydro_42"/>
    <property type="match status" value="1"/>
</dbReference>
<feature type="domain" description="Beta-galactosidase trimerisation" evidence="12">
    <location>
        <begin position="431"/>
        <end position="618"/>
    </location>
</feature>
<keyword evidence="7 8" id="KW-0326">Glycosidase</keyword>
<dbReference type="Gene3D" id="3.40.50.880">
    <property type="match status" value="1"/>
</dbReference>
<dbReference type="OrthoDB" id="9800974at2"/>
<evidence type="ECO:0000256" key="5">
    <source>
        <dbReference type="ARBA" id="ARBA00022801"/>
    </source>
</evidence>
<dbReference type="Pfam" id="PF08532">
    <property type="entry name" value="Glyco_hydro_42M"/>
    <property type="match status" value="1"/>
</dbReference>
<evidence type="ECO:0000259" key="11">
    <source>
        <dbReference type="Pfam" id="PF02449"/>
    </source>
</evidence>
<keyword evidence="4" id="KW-0479">Metal-binding</keyword>
<dbReference type="InterPro" id="IPR013738">
    <property type="entry name" value="Beta_galactosidase_Trimer"/>
</dbReference>
<evidence type="ECO:0000256" key="9">
    <source>
        <dbReference type="PIRSR" id="PIRSR001084-1"/>
    </source>
</evidence>
<dbReference type="GO" id="GO:0004565">
    <property type="term" value="F:beta-galactosidase activity"/>
    <property type="evidence" value="ECO:0007669"/>
    <property type="project" value="UniProtKB-EC"/>
</dbReference>
<sequence>MTAAINHILFGAAYYDEYMPYDRLDKDIAMMKAAHMNVVRIAESTWSTMEPQPGTFDFSHIDRVLDAMHNAGISVIVGTPTYAVPSWLVAADPDVLARTHRGEGHYGPRQIMDITNKTYLFHAEKAIRALIEHVAEHPAVIGYQVDNETKHYDSVSRTMQQAFVRHLRERFNDDLDALNRAFGLDYWSNRINAWEDFPDVTHTINGSLAGAFDTFRRHVAADFLGWQAGIVREYARDDQFVTQNFDLEWRGYSFGLQQWTDMFRAASYLDIAGIDIYHPTESELTGREIAFGSDLTRSLKGGNNYLLLETQAQGQNGWLPYPGQLRLQGYSHLANGSDSVMYWHWHSLHNSYETYWRGVLSQDFEPNPTYQEAATLGAELEAISSDIVNLTKHNRIAIMVSHEALTTLARFTIETGFPDPDVHNHHQVLRGYNDVLRWIYDALFDLNIECDFVTTSADADTLARYDAIITPALYVTDESCITRLREYVAHGGHLISTFKSFFTNESVKVWTDQQPHQLTDVFGMHYSQFTRPRNVDVRFAPDSLADSTTNTAHADLFMELLNANDCEVLAAYDHPAWKDYAAVTAHQFGSGKAWWIGTMFDAATLRSLLSAIFKEIGLWAWPQELAGRLTVRRGVNEQGADITYLLNYSDQPVAINSPVEGLDLLAYAHQEPKSTIHQHDSLTVDPWGVMIIRS</sequence>
<dbReference type="GO" id="GO:0046872">
    <property type="term" value="F:metal ion binding"/>
    <property type="evidence" value="ECO:0007669"/>
    <property type="project" value="UniProtKB-KW"/>
</dbReference>
<dbReference type="RefSeq" id="WP_125981374.1">
    <property type="nucleotide sequence ID" value="NZ_QXGL01000004.1"/>
</dbReference>
<evidence type="ECO:0000256" key="2">
    <source>
        <dbReference type="ARBA" id="ARBA00005940"/>
    </source>
</evidence>
<evidence type="ECO:0000313" key="14">
    <source>
        <dbReference type="Proteomes" id="UP000287533"/>
    </source>
</evidence>
<feature type="domain" description="Glycoside hydrolase family 42 N-terminal" evidence="11">
    <location>
        <begin position="14"/>
        <end position="382"/>
    </location>
</feature>
<comment type="caution">
    <text evidence="13">The sequence shown here is derived from an EMBL/GenBank/DDBJ whole genome shotgun (WGS) entry which is preliminary data.</text>
</comment>
<dbReference type="AlphaFoldDB" id="A0A430FJ20"/>
<keyword evidence="14" id="KW-1185">Reference proteome</keyword>
<evidence type="ECO:0000256" key="7">
    <source>
        <dbReference type="ARBA" id="ARBA00023295"/>
    </source>
</evidence>
<dbReference type="InterPro" id="IPR029062">
    <property type="entry name" value="Class_I_gatase-like"/>
</dbReference>
<dbReference type="SUPFAM" id="SSF51445">
    <property type="entry name" value="(Trans)glycosidases"/>
    <property type="match status" value="1"/>
</dbReference>
<dbReference type="EMBL" id="QXGL01000004">
    <property type="protein sequence ID" value="RSX52883.1"/>
    <property type="molecule type" value="Genomic_DNA"/>
</dbReference>
<comment type="similarity">
    <text evidence="2 8">Belongs to the glycosyl hydrolase 42 family.</text>
</comment>
<dbReference type="GO" id="GO:0009341">
    <property type="term" value="C:beta-galactosidase complex"/>
    <property type="evidence" value="ECO:0007669"/>
    <property type="project" value="InterPro"/>
</dbReference>
<feature type="binding site" evidence="10">
    <location>
        <position position="147"/>
    </location>
    <ligand>
        <name>substrate</name>
    </ligand>
</feature>
<evidence type="ECO:0000256" key="6">
    <source>
        <dbReference type="ARBA" id="ARBA00022833"/>
    </source>
</evidence>
<feature type="active site" description="Proton donor" evidence="9">
    <location>
        <position position="148"/>
    </location>
</feature>
<keyword evidence="6" id="KW-0862">Zinc</keyword>
<evidence type="ECO:0000256" key="3">
    <source>
        <dbReference type="ARBA" id="ARBA00012756"/>
    </source>
</evidence>
<dbReference type="InterPro" id="IPR003476">
    <property type="entry name" value="Glyco_hydro_42"/>
</dbReference>
<evidence type="ECO:0000256" key="4">
    <source>
        <dbReference type="ARBA" id="ARBA00022723"/>
    </source>
</evidence>